<evidence type="ECO:0000313" key="2">
    <source>
        <dbReference type="EMBL" id="APZ03614.1"/>
    </source>
</evidence>
<dbReference type="GO" id="GO:0071111">
    <property type="term" value="F:cyclic-guanylate-specific phosphodiesterase activity"/>
    <property type="evidence" value="ECO:0007669"/>
    <property type="project" value="InterPro"/>
</dbReference>
<dbReference type="Gene3D" id="3.20.20.450">
    <property type="entry name" value="EAL domain"/>
    <property type="match status" value="1"/>
</dbReference>
<dbReference type="RefSeq" id="WP_054803502.1">
    <property type="nucleotide sequence ID" value="NZ_CP019445.1"/>
</dbReference>
<organism evidence="2 3">
    <name type="scientific">Kosakonia cowanii JCM 10956 = DSM 18146</name>
    <dbReference type="NCBI Taxonomy" id="1300165"/>
    <lineage>
        <taxon>Bacteria</taxon>
        <taxon>Pseudomonadati</taxon>
        <taxon>Pseudomonadota</taxon>
        <taxon>Gammaproteobacteria</taxon>
        <taxon>Enterobacterales</taxon>
        <taxon>Enterobacteriaceae</taxon>
        <taxon>Kosakonia</taxon>
    </lineage>
</organism>
<dbReference type="InterPro" id="IPR029016">
    <property type="entry name" value="GAF-like_dom_sf"/>
</dbReference>
<dbReference type="KEGG" id="kco:BWI95_00205"/>
<dbReference type="EMBL" id="CP019445">
    <property type="protein sequence ID" value="APZ03614.1"/>
    <property type="molecule type" value="Genomic_DNA"/>
</dbReference>
<dbReference type="InterPro" id="IPR050706">
    <property type="entry name" value="Cyclic-di-GMP_PDE-like"/>
</dbReference>
<name>A0A807L7M9_9ENTR</name>
<dbReference type="InterPro" id="IPR035919">
    <property type="entry name" value="EAL_sf"/>
</dbReference>
<dbReference type="CDD" id="cd01948">
    <property type="entry name" value="EAL"/>
    <property type="match status" value="1"/>
</dbReference>
<dbReference type="InterPro" id="IPR043128">
    <property type="entry name" value="Rev_trsase/Diguanyl_cyclase"/>
</dbReference>
<dbReference type="PROSITE" id="PS50883">
    <property type="entry name" value="EAL"/>
    <property type="match status" value="1"/>
</dbReference>
<dbReference type="AlphaFoldDB" id="A0A807L7M9"/>
<evidence type="ECO:0000259" key="1">
    <source>
        <dbReference type="PROSITE" id="PS50883"/>
    </source>
</evidence>
<evidence type="ECO:0000313" key="3">
    <source>
        <dbReference type="Proteomes" id="UP000187148"/>
    </source>
</evidence>
<dbReference type="InterPro" id="IPR001633">
    <property type="entry name" value="EAL_dom"/>
</dbReference>
<dbReference type="SMART" id="SM00052">
    <property type="entry name" value="EAL"/>
    <property type="match status" value="1"/>
</dbReference>
<dbReference type="PANTHER" id="PTHR33121">
    <property type="entry name" value="CYCLIC DI-GMP PHOSPHODIESTERASE PDEF"/>
    <property type="match status" value="1"/>
</dbReference>
<feature type="domain" description="EAL" evidence="1">
    <location>
        <begin position="334"/>
        <end position="589"/>
    </location>
</feature>
<dbReference type="Proteomes" id="UP000187148">
    <property type="component" value="Chromosome"/>
</dbReference>
<dbReference type="SUPFAM" id="SSF55781">
    <property type="entry name" value="GAF domain-like"/>
    <property type="match status" value="1"/>
</dbReference>
<dbReference type="InterPro" id="IPR003018">
    <property type="entry name" value="GAF"/>
</dbReference>
<proteinExistence type="predicted"/>
<sequence>MLLNIGGDKERHFLALQALLNPDDSRDDVLRKITQLAARMLKIPGSFISVLDDENQYVRAAINFQLETSSRVNSFCRYAVDSGNPFIVPDTLQDARFVTHPLTVASPFIRFYAGVPLTTRDGITLGTLCVVDTNPHTVTKEQIDTLRLLGELAMSFLEAWHYAGLTDAITGLPNKLHLLRDIQLLNAANDTAERNLILIDCIDMPRAFELARTRGMAPVENLLRDMAIMLPLRLRPLKCGKLYMVATGRFALLTRASDNISACAIANRLQGVSAELEPGITVEFRVHTAGKTFIPGDLSAREVLNKAVHALHERIRQNTFQLPETIIDEDAAAMPVLMEELAQAIDGKLSGLYLVYQPKMCLQTDAPVGIEALIRWRHPQKGELSPGMFIPFAEQAGLLQDLTGWVIANVITQLASWHALGLALPVSVNVSIQDISAPGFADSLEARMIRARLPTSLLGIECLETERIIESAAALKGLEMLKLRGFPISLDDFGTGYSNISYLRRMPIDIIKLDQSLISKLSEDTASRIIARSIIGMLKELDYVVLAEGVENAQTGATLQKYGCDQAQGYLYARPLPAQEMSSWLEWKIRT</sequence>
<protein>
    <submittedName>
        <fullName evidence="2">Sensor domain-containing phosphodiesterase</fullName>
    </submittedName>
</protein>
<accession>A0A807L7M9</accession>
<dbReference type="SUPFAM" id="SSF141868">
    <property type="entry name" value="EAL domain-like"/>
    <property type="match status" value="1"/>
</dbReference>
<dbReference type="PANTHER" id="PTHR33121:SF19">
    <property type="entry name" value="CYCLIC DI-GMP PHOSPHODIESTERASE PA2567"/>
    <property type="match status" value="1"/>
</dbReference>
<reference evidence="2 3" key="1">
    <citation type="submission" date="2017-01" db="EMBL/GenBank/DDBJ databases">
        <authorList>
            <person name="Cao J.-M."/>
        </authorList>
    </citation>
    <scope>NUCLEOTIDE SEQUENCE [LARGE SCALE GENOMIC DNA]</scope>
    <source>
        <strain evidence="2 3">888-76</strain>
    </source>
</reference>
<dbReference type="Gene3D" id="3.30.450.40">
    <property type="match status" value="1"/>
</dbReference>
<dbReference type="Pfam" id="PF00563">
    <property type="entry name" value="EAL"/>
    <property type="match status" value="1"/>
</dbReference>
<gene>
    <name evidence="2" type="ORF">BWI95_00205</name>
</gene>
<keyword evidence="3" id="KW-1185">Reference proteome</keyword>
<dbReference type="Pfam" id="PF01590">
    <property type="entry name" value="GAF"/>
    <property type="match status" value="1"/>
</dbReference>
<dbReference type="SMART" id="SM00065">
    <property type="entry name" value="GAF"/>
    <property type="match status" value="1"/>
</dbReference>
<dbReference type="Gene3D" id="3.30.70.270">
    <property type="match status" value="1"/>
</dbReference>